<evidence type="ECO:0000256" key="4">
    <source>
        <dbReference type="ARBA" id="ARBA00017470"/>
    </source>
</evidence>
<accession>A0A935MRT0</accession>
<keyword evidence="5" id="KW-0813">Transport</keyword>
<protein>
    <recommendedName>
        <fullName evidence="4">sn-glycerol-3-phosphate-binding periplasmic protein UgpB</fullName>
    </recommendedName>
</protein>
<dbReference type="Gene3D" id="3.40.190.10">
    <property type="entry name" value="Periplasmic binding protein-like II"/>
    <property type="match status" value="2"/>
</dbReference>
<gene>
    <name evidence="9" type="ORF">IPJ38_15840</name>
</gene>
<reference evidence="9 10" key="1">
    <citation type="submission" date="2020-10" db="EMBL/GenBank/DDBJ databases">
        <title>Connecting structure to function with the recovery of over 1000 high-quality activated sludge metagenome-assembled genomes encoding full-length rRNA genes using long-read sequencing.</title>
        <authorList>
            <person name="Singleton C.M."/>
            <person name="Petriglieri F."/>
            <person name="Kristensen J.M."/>
            <person name="Kirkegaard R.H."/>
            <person name="Michaelsen T.Y."/>
            <person name="Andersen M.H."/>
            <person name="Karst S.M."/>
            <person name="Dueholm M.S."/>
            <person name="Nielsen P.H."/>
            <person name="Albertsen M."/>
        </authorList>
    </citation>
    <scope>NUCLEOTIDE SEQUENCE [LARGE SCALE GENOMIC DNA]</scope>
    <source>
        <strain evidence="9">EsbW_18-Q3-R4-48_BATAC.463</strain>
    </source>
</reference>
<dbReference type="PANTHER" id="PTHR43649:SF31">
    <property type="entry name" value="SN-GLYCEROL-3-PHOSPHATE-BINDING PERIPLASMIC PROTEIN UGPB"/>
    <property type="match status" value="1"/>
</dbReference>
<evidence type="ECO:0000256" key="6">
    <source>
        <dbReference type="ARBA" id="ARBA00022729"/>
    </source>
</evidence>
<feature type="signal peptide" evidence="8">
    <location>
        <begin position="1"/>
        <end position="22"/>
    </location>
</feature>
<dbReference type="Pfam" id="PF13416">
    <property type="entry name" value="SBP_bac_8"/>
    <property type="match status" value="1"/>
</dbReference>
<dbReference type="PANTHER" id="PTHR43649">
    <property type="entry name" value="ARABINOSE-BINDING PROTEIN-RELATED"/>
    <property type="match status" value="1"/>
</dbReference>
<comment type="subcellular location">
    <subcellularLocation>
        <location evidence="1">Periplasm</location>
    </subcellularLocation>
</comment>
<sequence>MSFYLRPLVAAVGLALAFSVQAAKPAKSAKAAKPAAKQATAAAPAHVASSDLELAHNLGPVGEQHLQAVVDRFNKETGGTMKLVRLEKGQKPTGLNLMRRYDMAEVLAHPKSFVPLYEMMAKAGEPLNMSDMSVDLKAGVVDAKGRLVALPLAYSTPVLFFNKTAFRKAKLDPDQPPKTWFEMQGMLDKLQEAGFTCPYTTSWPVWVHIDNMSAVSGVPSMTEKGALVFNGLPQVKHMAMMTTWVKAGYFKTFGRRDEASAKFENGECAMITTDSREAVDFREAKGVELGVAPLPFHDDVYGGRQHTLADGASLWAGAGQSATQSKQAAKFVSFLLKPEMQVELVRIYGQMPLTPAARAAARSKILKNEDETLQIAYASLNGKGAEPWRARSQHRPGAHHRQ</sequence>
<keyword evidence="6 8" id="KW-0732">Signal</keyword>
<dbReference type="InterPro" id="IPR050490">
    <property type="entry name" value="Bact_solute-bd_prot1"/>
</dbReference>
<dbReference type="Proteomes" id="UP000739411">
    <property type="component" value="Unassembled WGS sequence"/>
</dbReference>
<comment type="similarity">
    <text evidence="2">Belongs to the bacterial solute-binding protein 1 family.</text>
</comment>
<proteinExistence type="inferred from homology"/>
<evidence type="ECO:0000256" key="2">
    <source>
        <dbReference type="ARBA" id="ARBA00008520"/>
    </source>
</evidence>
<dbReference type="SUPFAM" id="SSF53850">
    <property type="entry name" value="Periplasmic binding protein-like II"/>
    <property type="match status" value="1"/>
</dbReference>
<feature type="region of interest" description="Disordered" evidence="7">
    <location>
        <begin position="382"/>
        <end position="402"/>
    </location>
</feature>
<feature type="chain" id="PRO_5037220539" description="sn-glycerol-3-phosphate-binding periplasmic protein UgpB" evidence="8">
    <location>
        <begin position="23"/>
        <end position="402"/>
    </location>
</feature>
<evidence type="ECO:0000256" key="5">
    <source>
        <dbReference type="ARBA" id="ARBA00022448"/>
    </source>
</evidence>
<feature type="compositionally biased region" description="Basic residues" evidence="7">
    <location>
        <begin position="391"/>
        <end position="402"/>
    </location>
</feature>
<evidence type="ECO:0000256" key="1">
    <source>
        <dbReference type="ARBA" id="ARBA00004418"/>
    </source>
</evidence>
<dbReference type="AlphaFoldDB" id="A0A935MRT0"/>
<dbReference type="GO" id="GO:0042597">
    <property type="term" value="C:periplasmic space"/>
    <property type="evidence" value="ECO:0007669"/>
    <property type="project" value="UniProtKB-SubCell"/>
</dbReference>
<dbReference type="InterPro" id="IPR006059">
    <property type="entry name" value="SBP"/>
</dbReference>
<organism evidence="9 10">
    <name type="scientific">Candidatus Dechloromonas phosphorivorans</name>
    <dbReference type="NCBI Taxonomy" id="2899244"/>
    <lineage>
        <taxon>Bacteria</taxon>
        <taxon>Pseudomonadati</taxon>
        <taxon>Pseudomonadota</taxon>
        <taxon>Betaproteobacteria</taxon>
        <taxon>Rhodocyclales</taxon>
        <taxon>Azonexaceae</taxon>
        <taxon>Dechloromonas</taxon>
    </lineage>
</organism>
<evidence type="ECO:0000313" key="10">
    <source>
        <dbReference type="Proteomes" id="UP000739411"/>
    </source>
</evidence>
<evidence type="ECO:0000256" key="3">
    <source>
        <dbReference type="ARBA" id="ARBA00011557"/>
    </source>
</evidence>
<evidence type="ECO:0000256" key="7">
    <source>
        <dbReference type="SAM" id="MobiDB-lite"/>
    </source>
</evidence>
<name>A0A935MRT0_9RHOO</name>
<comment type="caution">
    <text evidence="9">The sequence shown here is derived from an EMBL/GenBank/DDBJ whole genome shotgun (WGS) entry which is preliminary data.</text>
</comment>
<dbReference type="EMBL" id="JADJMS010000041">
    <property type="protein sequence ID" value="MBK7416343.1"/>
    <property type="molecule type" value="Genomic_DNA"/>
</dbReference>
<evidence type="ECO:0000256" key="8">
    <source>
        <dbReference type="SAM" id="SignalP"/>
    </source>
</evidence>
<evidence type="ECO:0000313" key="9">
    <source>
        <dbReference type="EMBL" id="MBK7416343.1"/>
    </source>
</evidence>
<comment type="subunit">
    <text evidence="3">The complex is composed of two ATP-binding proteins (UgpC), two transmembrane proteins (UgpA and UgpE) and a solute-binding protein (UgpB).</text>
</comment>